<evidence type="ECO:0000256" key="1">
    <source>
        <dbReference type="ARBA" id="ARBA00007613"/>
    </source>
</evidence>
<dbReference type="Pfam" id="PF02321">
    <property type="entry name" value="OEP"/>
    <property type="match status" value="2"/>
</dbReference>
<keyword evidence="2" id="KW-0732">Signal</keyword>
<protein>
    <submittedName>
        <fullName evidence="3">Cobalt-zinc-cadmium resistance protein CzcC</fullName>
    </submittedName>
</protein>
<dbReference type="Proteomes" id="UP000321353">
    <property type="component" value="Chromosome"/>
</dbReference>
<dbReference type="AlphaFoldDB" id="A0A5B9MM87"/>
<dbReference type="InterPro" id="IPR003423">
    <property type="entry name" value="OMP_efflux"/>
</dbReference>
<keyword evidence="4" id="KW-1185">Reference proteome</keyword>
<evidence type="ECO:0000256" key="2">
    <source>
        <dbReference type="SAM" id="SignalP"/>
    </source>
</evidence>
<feature type="chain" id="PRO_5022779688" evidence="2">
    <location>
        <begin position="26"/>
        <end position="439"/>
    </location>
</feature>
<dbReference type="PANTHER" id="PTHR30203">
    <property type="entry name" value="OUTER MEMBRANE CATION EFFLUX PROTEIN"/>
    <property type="match status" value="1"/>
</dbReference>
<dbReference type="EMBL" id="CP036264">
    <property type="protein sequence ID" value="QEG01530.1"/>
    <property type="molecule type" value="Genomic_DNA"/>
</dbReference>
<dbReference type="GO" id="GO:0015562">
    <property type="term" value="F:efflux transmembrane transporter activity"/>
    <property type="evidence" value="ECO:0007669"/>
    <property type="project" value="InterPro"/>
</dbReference>
<dbReference type="KEGG" id="smam:Mal15_56070"/>
<evidence type="ECO:0000313" key="3">
    <source>
        <dbReference type="EMBL" id="QEG01530.1"/>
    </source>
</evidence>
<proteinExistence type="inferred from homology"/>
<comment type="similarity">
    <text evidence="1">Belongs to the outer membrane factor (OMF) (TC 1.B.17) family.</text>
</comment>
<dbReference type="RefSeq" id="WP_147870599.1">
    <property type="nucleotide sequence ID" value="NZ_CP036264.1"/>
</dbReference>
<dbReference type="InterPro" id="IPR010131">
    <property type="entry name" value="MdtP/NodT-like"/>
</dbReference>
<sequence length="439" mass="48964" precursor="true">MKQYPKFGLLASGVFVLTFSNTTQAQSLSENSALSSGEQATATISCFSQVKERVLAGNPRLKSESALLRSKHAQTRQAALFPNPVIALEAENFGGNQSDDNMEYTAGLSQLIETAGKRQARTELAKAHAKAFEIRRDITIAEIVADARVAYAEVIAAKSLLALSKDEVAIRRKAKRLISRKFHHGGALQFEVDKADVSLQSAQVVRDQRVQELHVAKRKVASLWGANTSDLIFSAHELRLDDPEAELFTPNVQAIPGVAYAHAKREAATKSAELQHSLAVPDVTVSAGYRRFDATDEHAFVADISVPLPVFDRNQFATKRAREKLRASQFDLANTQVEVNTELSSRRDRLRLQLRERELLEQRLLPQTEKVLSSATEAYRLGRISYLDYLDAQKTYLERRERLVTVTLSAIRNQVAIQKLDGTLLERLTQMDQGECHDR</sequence>
<dbReference type="SUPFAM" id="SSF56954">
    <property type="entry name" value="Outer membrane efflux proteins (OEP)"/>
    <property type="match status" value="1"/>
</dbReference>
<organism evidence="3 4">
    <name type="scientific">Stieleria maiorica</name>
    <dbReference type="NCBI Taxonomy" id="2795974"/>
    <lineage>
        <taxon>Bacteria</taxon>
        <taxon>Pseudomonadati</taxon>
        <taxon>Planctomycetota</taxon>
        <taxon>Planctomycetia</taxon>
        <taxon>Pirellulales</taxon>
        <taxon>Pirellulaceae</taxon>
        <taxon>Stieleria</taxon>
    </lineage>
</organism>
<gene>
    <name evidence="3" type="primary">czcC_3</name>
    <name evidence="3" type="ORF">Mal15_56070</name>
</gene>
<evidence type="ECO:0000313" key="4">
    <source>
        <dbReference type="Proteomes" id="UP000321353"/>
    </source>
</evidence>
<dbReference type="PANTHER" id="PTHR30203:SF24">
    <property type="entry name" value="BLR4935 PROTEIN"/>
    <property type="match status" value="1"/>
</dbReference>
<accession>A0A5B9MM87</accession>
<feature type="signal peptide" evidence="2">
    <location>
        <begin position="1"/>
        <end position="25"/>
    </location>
</feature>
<dbReference type="Gene3D" id="1.20.1600.10">
    <property type="entry name" value="Outer membrane efflux proteins (OEP)"/>
    <property type="match status" value="1"/>
</dbReference>
<reference evidence="3 4" key="1">
    <citation type="submission" date="2019-02" db="EMBL/GenBank/DDBJ databases">
        <title>Planctomycetal bacteria perform biofilm scaping via a novel small molecule.</title>
        <authorList>
            <person name="Jeske O."/>
            <person name="Boedeker C."/>
            <person name="Wiegand S."/>
            <person name="Breitling P."/>
            <person name="Kallscheuer N."/>
            <person name="Jogler M."/>
            <person name="Rohde M."/>
            <person name="Petersen J."/>
            <person name="Medema M.H."/>
            <person name="Surup F."/>
            <person name="Jogler C."/>
        </authorList>
    </citation>
    <scope>NUCLEOTIDE SEQUENCE [LARGE SCALE GENOMIC DNA]</scope>
    <source>
        <strain evidence="3 4">Mal15</strain>
    </source>
</reference>
<name>A0A5B9MM87_9BACT</name>